<protein>
    <submittedName>
        <fullName evidence="2">Pimeloyl-ACP methyl ester carboxylesterase</fullName>
    </submittedName>
</protein>
<proteinExistence type="predicted"/>
<accession>A0A316A970</accession>
<dbReference type="EMBL" id="QGDQ01000008">
    <property type="protein sequence ID" value="PWJ54173.1"/>
    <property type="molecule type" value="Genomic_DNA"/>
</dbReference>
<dbReference type="OrthoDB" id="9773549at2"/>
<sequence>MSRTFVLVPGACHGGWAWQPVASHLRAAGHTVHAYTPPGLGADDDRRGIGLDDVARDLIAYVKECDLHDVSLVGHSWGGMVLSAVAHDLEPRLSHLVYFGAFVPLEGESLRDLCPPPYREMFDGLAGASDDNSLTFPLPVLQGGFIQDATEAVQLLTHSLLTPQPYATMTDPVGRIDYAALDVAQSYVISPDDLALPPGEFGWAPRFPERLSSPTVITSEGSHEAMFTRPDVVARDLLAAVGA</sequence>
<dbReference type="PANTHER" id="PTHR37017">
    <property type="entry name" value="AB HYDROLASE-1 DOMAIN-CONTAINING PROTEIN-RELATED"/>
    <property type="match status" value="1"/>
</dbReference>
<dbReference type="AlphaFoldDB" id="A0A316A970"/>
<organism evidence="2 3">
    <name type="scientific">Quadrisphaera granulorum</name>
    <dbReference type="NCBI Taxonomy" id="317664"/>
    <lineage>
        <taxon>Bacteria</taxon>
        <taxon>Bacillati</taxon>
        <taxon>Actinomycetota</taxon>
        <taxon>Actinomycetes</taxon>
        <taxon>Kineosporiales</taxon>
        <taxon>Kineosporiaceae</taxon>
        <taxon>Quadrisphaera</taxon>
    </lineage>
</organism>
<dbReference type="GO" id="GO:0003824">
    <property type="term" value="F:catalytic activity"/>
    <property type="evidence" value="ECO:0007669"/>
    <property type="project" value="UniProtKB-ARBA"/>
</dbReference>
<dbReference type="InterPro" id="IPR052897">
    <property type="entry name" value="Sec-Metab_Biosynth_Hydrolase"/>
</dbReference>
<evidence type="ECO:0000313" key="2">
    <source>
        <dbReference type="EMBL" id="PWJ54173.1"/>
    </source>
</evidence>
<dbReference type="InterPro" id="IPR029058">
    <property type="entry name" value="AB_hydrolase_fold"/>
</dbReference>
<dbReference type="PANTHER" id="PTHR37017:SF11">
    <property type="entry name" value="ESTERASE_LIPASE_THIOESTERASE DOMAIN-CONTAINING PROTEIN"/>
    <property type="match status" value="1"/>
</dbReference>
<dbReference type="Gene3D" id="3.40.50.1820">
    <property type="entry name" value="alpha/beta hydrolase"/>
    <property type="match status" value="1"/>
</dbReference>
<evidence type="ECO:0000313" key="3">
    <source>
        <dbReference type="Proteomes" id="UP000245469"/>
    </source>
</evidence>
<keyword evidence="3" id="KW-1185">Reference proteome</keyword>
<dbReference type="Proteomes" id="UP000245469">
    <property type="component" value="Unassembled WGS sequence"/>
</dbReference>
<feature type="domain" description="AB hydrolase-1" evidence="1">
    <location>
        <begin position="5"/>
        <end position="235"/>
    </location>
</feature>
<name>A0A316A970_9ACTN</name>
<dbReference type="SUPFAM" id="SSF53474">
    <property type="entry name" value="alpha/beta-Hydrolases"/>
    <property type="match status" value="1"/>
</dbReference>
<dbReference type="Pfam" id="PF12697">
    <property type="entry name" value="Abhydrolase_6"/>
    <property type="match status" value="1"/>
</dbReference>
<gene>
    <name evidence="2" type="ORF">BXY45_10880</name>
</gene>
<reference evidence="2 3" key="1">
    <citation type="submission" date="2018-03" db="EMBL/GenBank/DDBJ databases">
        <title>Genomic Encyclopedia of Archaeal and Bacterial Type Strains, Phase II (KMG-II): from individual species to whole genera.</title>
        <authorList>
            <person name="Goeker M."/>
        </authorList>
    </citation>
    <scope>NUCLEOTIDE SEQUENCE [LARGE SCALE GENOMIC DNA]</scope>
    <source>
        <strain evidence="2 3">DSM 44889</strain>
    </source>
</reference>
<evidence type="ECO:0000259" key="1">
    <source>
        <dbReference type="Pfam" id="PF12697"/>
    </source>
</evidence>
<comment type="caution">
    <text evidence="2">The sequence shown here is derived from an EMBL/GenBank/DDBJ whole genome shotgun (WGS) entry which is preliminary data.</text>
</comment>
<dbReference type="InterPro" id="IPR000073">
    <property type="entry name" value="AB_hydrolase_1"/>
</dbReference>
<dbReference type="RefSeq" id="WP_109773858.1">
    <property type="nucleotide sequence ID" value="NZ_QGDQ01000008.1"/>
</dbReference>